<dbReference type="RefSeq" id="WP_103685542.1">
    <property type="nucleotide sequence ID" value="NZ_PQGG01000038.1"/>
</dbReference>
<accession>A0A2S4HC06</accession>
<organism evidence="1 2">
    <name type="scientific">Zhongshania marina</name>
    <dbReference type="NCBI Taxonomy" id="2304603"/>
    <lineage>
        <taxon>Bacteria</taxon>
        <taxon>Pseudomonadati</taxon>
        <taxon>Pseudomonadota</taxon>
        <taxon>Gammaproteobacteria</taxon>
        <taxon>Cellvibrionales</taxon>
        <taxon>Spongiibacteraceae</taxon>
        <taxon>Zhongshania</taxon>
    </lineage>
</organism>
<evidence type="ECO:0000313" key="1">
    <source>
        <dbReference type="EMBL" id="POP51500.1"/>
    </source>
</evidence>
<dbReference type="EMBL" id="PQGG01000038">
    <property type="protein sequence ID" value="POP51500.1"/>
    <property type="molecule type" value="Genomic_DNA"/>
</dbReference>
<comment type="caution">
    <text evidence="1">The sequence shown here is derived from an EMBL/GenBank/DDBJ whole genome shotgun (WGS) entry which is preliminary data.</text>
</comment>
<dbReference type="OrthoDB" id="6924872at2"/>
<gene>
    <name evidence="1" type="ORF">C0068_16300</name>
</gene>
<protein>
    <submittedName>
        <fullName evidence="1">Uncharacterized protein</fullName>
    </submittedName>
</protein>
<dbReference type="Proteomes" id="UP000237222">
    <property type="component" value="Unassembled WGS sequence"/>
</dbReference>
<reference evidence="1 2" key="1">
    <citation type="submission" date="2018-01" db="EMBL/GenBank/DDBJ databases">
        <authorList>
            <person name="Yu X.-D."/>
        </authorList>
    </citation>
    <scope>NUCLEOTIDE SEQUENCE [LARGE SCALE GENOMIC DNA]</scope>
    <source>
        <strain evidence="1 2">ZX-21</strain>
    </source>
</reference>
<dbReference type="AlphaFoldDB" id="A0A2S4HC06"/>
<evidence type="ECO:0000313" key="2">
    <source>
        <dbReference type="Proteomes" id="UP000237222"/>
    </source>
</evidence>
<proteinExistence type="predicted"/>
<sequence>MGTIPKGKPTTYEEKLLWYATAPRAATKPLCTVENKALVEGFGGTLRGHIVSLKGEHYRKPTRAEALNLARRFRQSCIDEAKKKGLLEA</sequence>
<name>A0A2S4HC06_9GAMM</name>